<dbReference type="PANTHER" id="PTHR24177:SF103">
    <property type="entry name" value="PGG DOMAIN-CONTAINING PROTEIN"/>
    <property type="match status" value="1"/>
</dbReference>
<feature type="transmembrane region" description="Helical" evidence="3">
    <location>
        <begin position="607"/>
        <end position="630"/>
    </location>
</feature>
<feature type="transmembrane region" description="Helical" evidence="3">
    <location>
        <begin position="651"/>
        <end position="672"/>
    </location>
</feature>
<comment type="caution">
    <text evidence="5">The sequence shown here is derived from an EMBL/GenBank/DDBJ whole genome shotgun (WGS) entry which is preliminary data.</text>
</comment>
<evidence type="ECO:0000256" key="1">
    <source>
        <dbReference type="PROSITE-ProRule" id="PRU00023"/>
    </source>
</evidence>
<dbReference type="InterPro" id="IPR026961">
    <property type="entry name" value="PGG_dom"/>
</dbReference>
<feature type="repeat" description="ANK" evidence="1">
    <location>
        <begin position="85"/>
        <end position="108"/>
    </location>
</feature>
<dbReference type="GO" id="GO:0016020">
    <property type="term" value="C:membrane"/>
    <property type="evidence" value="ECO:0007669"/>
    <property type="project" value="TreeGrafter"/>
</dbReference>
<keyword evidence="6" id="KW-1185">Reference proteome</keyword>
<proteinExistence type="predicted"/>
<dbReference type="Pfam" id="PF13962">
    <property type="entry name" value="PGG"/>
    <property type="match status" value="1"/>
</dbReference>
<accession>A0AA38ZPE7</accession>
<evidence type="ECO:0000259" key="4">
    <source>
        <dbReference type="Pfam" id="PF13962"/>
    </source>
</evidence>
<sequence length="723" mass="82435">MEFGIEDAELENITKELFYRAMQSDWEEVVRICKQHPSAHKAVIPASGETILYMAVSEKEEKIVEELVEQISKSELDALKIGNEEGDTPLHLAASIGHVQMCKCITDKDPKLVGVRNRKTETPLFLAALRGQKEAFLFLNGMCESSEPHDYCRRDDGRNILHCVIDGEYFDMAFQIIQQYGDLVDSVDENGLTPLHLLASKPTAFRSGTPLSWFERIIYHCVYVEDLKEDELPQQSPQTSKRKKILEGPENYRTCMYFGDMIKTSVRNTRMVNTSRTNNHTTNIKYKTRAHQSMNRAQQRMLPPNYDICFEFIKFAYTTMMVFLGFGFEKIKKIKEMKKKHSRAIQLVEELLRHVSSSKYNLKEQQQPSNSSLSDTNQNVKERSSSVKYENEKDEKNKFSHAGSSSETTNKKAKGKNNTPILIAAKNGVKEMVEKILEVNPVAINDKNKEKKNVVLLAVENRQLEVYELLVKRKFRKDSVFRAVDNDGNSALHLAAMLSNYQPWHIPGAALQMQWEMKWYKYVKNSMPPHFFSHHNNKELTPKEIFTEAHSDLVKRGGKWLNSTSTSCSLVATLIATVAFATSATVPGSFNEKNGEPNFAHQSAFELFAVSSLIALCCSVTSLVMFLAILTSRHQEDDFHEDLPQKLLFGLTALFISIAAILVSFCAGHFFVLKDELKRAALPVYAVFCLPISFFAKVQFPLYFDILWATFRKVPQRSYKVAL</sequence>
<keyword evidence="3" id="KW-0472">Membrane</keyword>
<dbReference type="PANTHER" id="PTHR24177">
    <property type="entry name" value="CASKIN"/>
    <property type="match status" value="1"/>
</dbReference>
<evidence type="ECO:0000256" key="2">
    <source>
        <dbReference type="SAM" id="MobiDB-lite"/>
    </source>
</evidence>
<keyword evidence="3" id="KW-0812">Transmembrane</keyword>
<feature type="compositionally biased region" description="Polar residues" evidence="2">
    <location>
        <begin position="360"/>
        <end position="379"/>
    </location>
</feature>
<dbReference type="AlphaFoldDB" id="A0AA38ZPE7"/>
<dbReference type="Proteomes" id="UP001168098">
    <property type="component" value="Unassembled WGS sequence"/>
</dbReference>
<protein>
    <recommendedName>
        <fullName evidence="4">PGG domain-containing protein</fullName>
    </recommendedName>
</protein>
<feature type="region of interest" description="Disordered" evidence="2">
    <location>
        <begin position="360"/>
        <end position="414"/>
    </location>
</feature>
<dbReference type="InterPro" id="IPR036770">
    <property type="entry name" value="Ankyrin_rpt-contain_sf"/>
</dbReference>
<dbReference type="PROSITE" id="PS50088">
    <property type="entry name" value="ANK_REPEAT"/>
    <property type="match status" value="1"/>
</dbReference>
<keyword evidence="1" id="KW-0040">ANK repeat</keyword>
<dbReference type="SUPFAM" id="SSF48403">
    <property type="entry name" value="Ankyrin repeat"/>
    <property type="match status" value="1"/>
</dbReference>
<dbReference type="Pfam" id="PF12796">
    <property type="entry name" value="Ank_2"/>
    <property type="match status" value="2"/>
</dbReference>
<evidence type="ECO:0000313" key="6">
    <source>
        <dbReference type="Proteomes" id="UP001168098"/>
    </source>
</evidence>
<keyword evidence="3" id="KW-1133">Transmembrane helix</keyword>
<feature type="transmembrane region" description="Helical" evidence="3">
    <location>
        <begin position="568"/>
        <end position="587"/>
    </location>
</feature>
<feature type="transmembrane region" description="Helical" evidence="3">
    <location>
        <begin position="684"/>
        <end position="711"/>
    </location>
</feature>
<evidence type="ECO:0000256" key="3">
    <source>
        <dbReference type="SAM" id="Phobius"/>
    </source>
</evidence>
<feature type="compositionally biased region" description="Basic and acidic residues" evidence="2">
    <location>
        <begin position="380"/>
        <end position="398"/>
    </location>
</feature>
<dbReference type="EMBL" id="JARBHA010000009">
    <property type="protein sequence ID" value="KAJ9692856.1"/>
    <property type="molecule type" value="Genomic_DNA"/>
</dbReference>
<name>A0AA38ZPE7_VITRO</name>
<dbReference type="PROSITE" id="PS50297">
    <property type="entry name" value="ANK_REP_REGION"/>
    <property type="match status" value="1"/>
</dbReference>
<feature type="domain" description="PGG" evidence="4">
    <location>
        <begin position="559"/>
        <end position="671"/>
    </location>
</feature>
<gene>
    <name evidence="5" type="ORF">PVL29_011784</name>
</gene>
<dbReference type="Gene3D" id="1.25.40.20">
    <property type="entry name" value="Ankyrin repeat-containing domain"/>
    <property type="match status" value="2"/>
</dbReference>
<evidence type="ECO:0000313" key="5">
    <source>
        <dbReference type="EMBL" id="KAJ9692856.1"/>
    </source>
</evidence>
<organism evidence="5 6">
    <name type="scientific">Vitis rotundifolia</name>
    <name type="common">Muscadine grape</name>
    <dbReference type="NCBI Taxonomy" id="103349"/>
    <lineage>
        <taxon>Eukaryota</taxon>
        <taxon>Viridiplantae</taxon>
        <taxon>Streptophyta</taxon>
        <taxon>Embryophyta</taxon>
        <taxon>Tracheophyta</taxon>
        <taxon>Spermatophyta</taxon>
        <taxon>Magnoliopsida</taxon>
        <taxon>eudicotyledons</taxon>
        <taxon>Gunneridae</taxon>
        <taxon>Pentapetalae</taxon>
        <taxon>rosids</taxon>
        <taxon>Vitales</taxon>
        <taxon>Vitaceae</taxon>
        <taxon>Viteae</taxon>
        <taxon>Vitis</taxon>
    </lineage>
</organism>
<dbReference type="InterPro" id="IPR002110">
    <property type="entry name" value="Ankyrin_rpt"/>
</dbReference>
<feature type="transmembrane region" description="Helical" evidence="3">
    <location>
        <begin position="312"/>
        <end position="331"/>
    </location>
</feature>
<reference evidence="5 6" key="1">
    <citation type="journal article" date="2023" name="BMC Biotechnol.">
        <title>Vitis rotundifolia cv Carlos genome sequencing.</title>
        <authorList>
            <person name="Huff M."/>
            <person name="Hulse-Kemp A."/>
            <person name="Scheffler B."/>
            <person name="Youngblood R."/>
            <person name="Simpson S."/>
            <person name="Babiker E."/>
            <person name="Staton M."/>
        </authorList>
    </citation>
    <scope>NUCLEOTIDE SEQUENCE [LARGE SCALE GENOMIC DNA]</scope>
    <source>
        <tissue evidence="5">Leaf</tissue>
    </source>
</reference>
<dbReference type="SMART" id="SM00248">
    <property type="entry name" value="ANK"/>
    <property type="match status" value="6"/>
</dbReference>